<keyword evidence="1" id="KW-0677">Repeat</keyword>
<dbReference type="SMART" id="SM00248">
    <property type="entry name" value="ANK"/>
    <property type="match status" value="8"/>
</dbReference>
<keyword evidence="6" id="KW-1185">Reference proteome</keyword>
<dbReference type="Gene3D" id="3.40.50.300">
    <property type="entry name" value="P-loop containing nucleotide triphosphate hydrolases"/>
    <property type="match status" value="1"/>
</dbReference>
<dbReference type="SUPFAM" id="SSF52540">
    <property type="entry name" value="P-loop containing nucleoside triphosphate hydrolases"/>
    <property type="match status" value="1"/>
</dbReference>
<name>A0A284S036_ARMOS</name>
<dbReference type="InterPro" id="IPR027417">
    <property type="entry name" value="P-loop_NTPase"/>
</dbReference>
<organism evidence="5 6">
    <name type="scientific">Armillaria ostoyae</name>
    <name type="common">Armillaria root rot fungus</name>
    <dbReference type="NCBI Taxonomy" id="47428"/>
    <lineage>
        <taxon>Eukaryota</taxon>
        <taxon>Fungi</taxon>
        <taxon>Dikarya</taxon>
        <taxon>Basidiomycota</taxon>
        <taxon>Agaricomycotina</taxon>
        <taxon>Agaricomycetes</taxon>
        <taxon>Agaricomycetidae</taxon>
        <taxon>Agaricales</taxon>
        <taxon>Marasmiineae</taxon>
        <taxon>Physalacriaceae</taxon>
        <taxon>Armillaria</taxon>
    </lineage>
</organism>
<dbReference type="EMBL" id="FUEG01000023">
    <property type="protein sequence ID" value="SJL14378.1"/>
    <property type="molecule type" value="Genomic_DNA"/>
</dbReference>
<dbReference type="SUPFAM" id="SSF48403">
    <property type="entry name" value="Ankyrin repeat"/>
    <property type="match status" value="1"/>
</dbReference>
<accession>A0A284S036</accession>
<dbReference type="InterPro" id="IPR054471">
    <property type="entry name" value="GPIID_WHD"/>
</dbReference>
<evidence type="ECO:0000256" key="1">
    <source>
        <dbReference type="ARBA" id="ARBA00022737"/>
    </source>
</evidence>
<evidence type="ECO:0000313" key="6">
    <source>
        <dbReference type="Proteomes" id="UP000219338"/>
    </source>
</evidence>
<evidence type="ECO:0000256" key="2">
    <source>
        <dbReference type="PROSITE-ProRule" id="PRU00023"/>
    </source>
</evidence>
<dbReference type="OrthoDB" id="7464126at2759"/>
<dbReference type="PROSITE" id="PS50088">
    <property type="entry name" value="ANK_REPEAT"/>
    <property type="match status" value="1"/>
</dbReference>
<dbReference type="Pfam" id="PF22939">
    <property type="entry name" value="WHD_GPIID"/>
    <property type="match status" value="1"/>
</dbReference>
<sequence length="937" mass="104748">MEAVGLASAIVSLVELAHITVKYLKDVKEAPKERDELSKELSNLAIYLTAVNQLTQTAAAGDPWLATVQRLSDPFVQLGVLLNDLKKKLEPTSDGMGKMKQRLLWKFSKESVEDALKRIERIKSLVIIAVQHDHATLSHTINEMLATVDTKVDDISDSTKRTKHDVDRVDRNVVKIGGQVTHMNDGILQMQSQMQKFQDDAMLMRVAAWLSPLNFKSVQTEKLSQRVGDTGRWFLECQQIQEWIHGSAESASGVGKTILASIIIGHLRMLVHQKALVLSIFCDYQSAAAQTVADLVCSLVKQLIQDNGLSIPITSLYSQCLRDQTRPSLDDLTKILSQEFTSFQRVFIVLDALDEFIDDNGGREELIDVIKSLGDNIHLLVTSRDITTIGSLFEEDTRLDIRATDEDINSYIAVKLLRGRLSRHIRGRDDLREAILTGVAEKAKGMFLLAGLHMDLLAQTTNPKILREVLGKLPETMTSAYDRTLARVDSQGVYDRDLAYRVYSWVAFAKRPLTVLELRHALAVEPGTKALDPDNLFDGDFLGSVCAGLVITEPAFGQEKGPIMRFVHYTTQEYFVSRRDELFPCIQETIMRTCLTYLSFNIFALSDASENIRTRPEAFPFLHYSSSNWGYHGSGPVQYSMEAEIVAFLGVEHHRRVAAKYTRIYGGSRPFTPSPLLFAAYYGLVHIMEVFLDQGADPRNDLPLGVAAQEGHLEMVKMLLARDDVDVNQTDPERRYRTPLMEAARNGHPEVVRAILESERMDSLNKVCENGASALFWAVWGGYSGVVRILLAQPGIEATMWDENYESPLMVAAGRGHSDIVRMLLEREDINLDAPSFVTQQTALRYAADTGHEHIVEMLLKTDRVDVNSKDWHGFTALAGAAKEGKMQAVKVLLEHPDVDTTATDYKGRTAYDLAVENGHHEIASLLATSEGLNYEK</sequence>
<dbReference type="PANTHER" id="PTHR10039">
    <property type="entry name" value="AMELOGENIN"/>
    <property type="match status" value="1"/>
</dbReference>
<dbReference type="Pfam" id="PF12796">
    <property type="entry name" value="Ank_2"/>
    <property type="match status" value="2"/>
</dbReference>
<dbReference type="InterPro" id="IPR002110">
    <property type="entry name" value="Ankyrin_rpt"/>
</dbReference>
<evidence type="ECO:0000259" key="3">
    <source>
        <dbReference type="Pfam" id="PF22939"/>
    </source>
</evidence>
<feature type="domain" description="GPI inositol-deacylase winged helix" evidence="3">
    <location>
        <begin position="491"/>
        <end position="577"/>
    </location>
</feature>
<feature type="repeat" description="ANK" evidence="2">
    <location>
        <begin position="804"/>
        <end position="827"/>
    </location>
</feature>
<dbReference type="OMA" id="NINSKCG"/>
<dbReference type="Proteomes" id="UP000219338">
    <property type="component" value="Unassembled WGS sequence"/>
</dbReference>
<keyword evidence="2" id="KW-0040">ANK repeat</keyword>
<evidence type="ECO:0000259" key="4">
    <source>
        <dbReference type="Pfam" id="PF24883"/>
    </source>
</evidence>
<dbReference type="STRING" id="47428.A0A284S036"/>
<dbReference type="AlphaFoldDB" id="A0A284S036"/>
<protein>
    <submittedName>
        <fullName evidence="5">Uncharacterized protein</fullName>
    </submittedName>
</protein>
<dbReference type="PROSITE" id="PS50297">
    <property type="entry name" value="ANK_REP_REGION"/>
    <property type="match status" value="1"/>
</dbReference>
<dbReference type="InterPro" id="IPR036770">
    <property type="entry name" value="Ankyrin_rpt-contain_sf"/>
</dbReference>
<evidence type="ECO:0000313" key="5">
    <source>
        <dbReference type="EMBL" id="SJL14378.1"/>
    </source>
</evidence>
<dbReference type="InterPro" id="IPR056884">
    <property type="entry name" value="NPHP3-like_N"/>
</dbReference>
<gene>
    <name evidence="5" type="ORF">ARMOST_17834</name>
</gene>
<dbReference type="Pfam" id="PF13637">
    <property type="entry name" value="Ank_4"/>
    <property type="match status" value="1"/>
</dbReference>
<dbReference type="Gene3D" id="1.25.40.20">
    <property type="entry name" value="Ankyrin repeat-containing domain"/>
    <property type="match status" value="2"/>
</dbReference>
<dbReference type="Pfam" id="PF24883">
    <property type="entry name" value="NPHP3_N"/>
    <property type="match status" value="1"/>
</dbReference>
<proteinExistence type="predicted"/>
<feature type="domain" description="Nephrocystin 3-like N-terminal" evidence="4">
    <location>
        <begin position="229"/>
        <end position="384"/>
    </location>
</feature>
<dbReference type="PANTHER" id="PTHR10039:SF15">
    <property type="entry name" value="NACHT DOMAIN-CONTAINING PROTEIN"/>
    <property type="match status" value="1"/>
</dbReference>
<reference evidence="6" key="1">
    <citation type="journal article" date="2017" name="Nat. Ecol. Evol.">
        <title>Genome expansion and lineage-specific genetic innovations in the forest pathogenic fungi Armillaria.</title>
        <authorList>
            <person name="Sipos G."/>
            <person name="Prasanna A.N."/>
            <person name="Walter M.C."/>
            <person name="O'Connor E."/>
            <person name="Balint B."/>
            <person name="Krizsan K."/>
            <person name="Kiss B."/>
            <person name="Hess J."/>
            <person name="Varga T."/>
            <person name="Slot J."/>
            <person name="Riley R."/>
            <person name="Boka B."/>
            <person name="Rigling D."/>
            <person name="Barry K."/>
            <person name="Lee J."/>
            <person name="Mihaltcheva S."/>
            <person name="LaButti K."/>
            <person name="Lipzen A."/>
            <person name="Waldron R."/>
            <person name="Moloney N.M."/>
            <person name="Sperisen C."/>
            <person name="Kredics L."/>
            <person name="Vagvoelgyi C."/>
            <person name="Patrignani A."/>
            <person name="Fitzpatrick D."/>
            <person name="Nagy I."/>
            <person name="Doyle S."/>
            <person name="Anderson J.B."/>
            <person name="Grigoriev I.V."/>
            <person name="Gueldener U."/>
            <person name="Muensterkoetter M."/>
            <person name="Nagy L.G."/>
        </authorList>
    </citation>
    <scope>NUCLEOTIDE SEQUENCE [LARGE SCALE GENOMIC DNA]</scope>
    <source>
        <strain evidence="6">C18/9</strain>
    </source>
</reference>